<accession>A0AAZ1XRK7</accession>
<feature type="region of interest" description="Disordered" evidence="9">
    <location>
        <begin position="503"/>
        <end position="526"/>
    </location>
</feature>
<dbReference type="PROSITE" id="PS00139">
    <property type="entry name" value="THIOL_PROTEASE_CYS"/>
    <property type="match status" value="1"/>
</dbReference>
<protein>
    <recommendedName>
        <fullName evidence="14">Calpain catalytic domain-containing protein</fullName>
    </recommendedName>
</protein>
<dbReference type="Gene3D" id="2.60.120.380">
    <property type="match status" value="1"/>
</dbReference>
<feature type="active site" evidence="7 8">
    <location>
        <position position="266"/>
    </location>
</feature>
<dbReference type="InterPro" id="IPR036213">
    <property type="entry name" value="Calpain_III_sf"/>
</dbReference>
<feature type="domain" description="EF-hand" evidence="11">
    <location>
        <begin position="597"/>
        <end position="632"/>
    </location>
</feature>
<keyword evidence="2 8" id="KW-0645">Protease</keyword>
<dbReference type="PRINTS" id="PR00704">
    <property type="entry name" value="CALPAIN"/>
</dbReference>
<dbReference type="GO" id="GO:0005737">
    <property type="term" value="C:cytoplasm"/>
    <property type="evidence" value="ECO:0007669"/>
    <property type="project" value="TreeGrafter"/>
</dbReference>
<evidence type="ECO:0000256" key="6">
    <source>
        <dbReference type="ARBA" id="ARBA00022837"/>
    </source>
</evidence>
<reference evidence="13" key="1">
    <citation type="submission" date="2020-03" db="EMBL/GenBank/DDBJ databases">
        <title>Evolution of repeat sequences and sex chromosomes of tilapia species revealed by chromosome-level genomes.</title>
        <authorList>
            <person name="Xu L."/>
            <person name="Tao W."/>
            <person name="Wang D."/>
            <person name="Zhou Q."/>
        </authorList>
    </citation>
    <scope>NUCLEOTIDE SEQUENCE [LARGE SCALE GENOMIC DNA]</scope>
    <source>
        <strain evidence="13">Israel</strain>
    </source>
</reference>
<dbReference type="SMART" id="SM00230">
    <property type="entry name" value="CysPc"/>
    <property type="match status" value="1"/>
</dbReference>
<dbReference type="InterPro" id="IPR022684">
    <property type="entry name" value="Calpain_cysteine_protease"/>
</dbReference>
<evidence type="ECO:0008006" key="14">
    <source>
        <dbReference type="Google" id="ProtNLM"/>
    </source>
</evidence>
<dbReference type="InterPro" id="IPR002048">
    <property type="entry name" value="EF_hand_dom"/>
</dbReference>
<dbReference type="PANTHER" id="PTHR10183">
    <property type="entry name" value="CALPAIN"/>
    <property type="match status" value="1"/>
</dbReference>
<dbReference type="FunFam" id="3.90.70.10:FF:000054">
    <property type="entry name" value="Calpain 14"/>
    <property type="match status" value="1"/>
</dbReference>
<dbReference type="InterPro" id="IPR011992">
    <property type="entry name" value="EF-hand-dom_pair"/>
</dbReference>
<dbReference type="CDD" id="cd16195">
    <property type="entry name" value="EFh_PEF_CAPN13_14"/>
    <property type="match status" value="1"/>
</dbReference>
<dbReference type="InterPro" id="IPR022683">
    <property type="entry name" value="Calpain_III"/>
</dbReference>
<dbReference type="InterPro" id="IPR000169">
    <property type="entry name" value="Pept_cys_AS"/>
</dbReference>
<dbReference type="Pfam" id="PF00648">
    <property type="entry name" value="Peptidase_C2"/>
    <property type="match status" value="1"/>
</dbReference>
<reference evidence="12" key="3">
    <citation type="submission" date="2025-09" db="UniProtKB">
        <authorList>
            <consortium name="Ensembl"/>
        </authorList>
    </citation>
    <scope>IDENTIFICATION</scope>
</reference>
<evidence type="ECO:0000256" key="5">
    <source>
        <dbReference type="ARBA" id="ARBA00022807"/>
    </source>
</evidence>
<keyword evidence="5 8" id="KW-0788">Thiol protease</keyword>
<dbReference type="Ensembl" id="ENSOABT00000072134.1">
    <property type="protein sequence ID" value="ENSOABP00000070926.1"/>
    <property type="gene ID" value="ENSOABG00000028469.1"/>
</dbReference>
<evidence type="ECO:0000313" key="12">
    <source>
        <dbReference type="Ensembl" id="ENSOABP00000070926.1"/>
    </source>
</evidence>
<reference evidence="12" key="2">
    <citation type="submission" date="2025-08" db="UniProtKB">
        <authorList>
            <consortium name="Ensembl"/>
        </authorList>
    </citation>
    <scope>IDENTIFICATION</scope>
</reference>
<evidence type="ECO:0000256" key="7">
    <source>
        <dbReference type="PIRSR" id="PIRSR622684-1"/>
    </source>
</evidence>
<sequence length="693" mass="78841">MAKSETCLVNLRYQDGSEGSPSNPAKFKNQDFAQIKADCLRKGGLFVDNAFPPNSRSLGDLPDMSPSQESEVKWLRPADLLREQGNKDKPAFCTDGTSRFDFGQGEVGNCWFLSAISALTFQKGLMAQVVPMDQSFEDYAGIFHFRFWRFGKWVDVVIDDYLPTINKRLLSVSSKDGNEFWAPLLEKAYAKVCGSYADMHGGSSSEACKDFTGGVNQIYHLTEANAPSHDELWLTLSRATECKSLICCGTLHKKDFLANIGLVDGHAYSITEITEVELNSSKVRLVRIMNPWGKREWSGKWSDKSDLWNKVRPDVRKKCFDRDDGEFWMELEDFFRYFSAVFICCETPNFLDGDFKCQWKCMIYDGRVEEGAANHSTFATNPQYRIQVSVIDRLEPEDKNILLSLMEKPQQDSRNEIKLNPIGLTIYKVRPGTPQGRLGSDFFNRTSPVKAPTIYTGFREVVELLSLEPGEYVIIPFTNKPNVTADFVLTIYTKADVKIRSYDGGDENEDNDHLSEIRDKDKERVTDDDPNHALFKLYADQNDELIPGQLQKLLNDRFPHGSGHRGFSLDTCRSMIALVDLDKRMTMTFAEFSILWKKIQEYKNLFHRCDVNENGSLSSPELQKAMEAAGMDVNDGIVGLMMFRYSGFSSTSLEEFITLMLRLDKMSDIFKGKSSDGVIHLNWDEWSVISMYN</sequence>
<dbReference type="GO" id="GO:0006508">
    <property type="term" value="P:proteolysis"/>
    <property type="evidence" value="ECO:0007669"/>
    <property type="project" value="UniProtKB-KW"/>
</dbReference>
<dbReference type="InterPro" id="IPR038765">
    <property type="entry name" value="Papain-like_cys_pep_sf"/>
</dbReference>
<evidence type="ECO:0000313" key="13">
    <source>
        <dbReference type="Proteomes" id="UP000472276"/>
    </source>
</evidence>
<evidence type="ECO:0000256" key="8">
    <source>
        <dbReference type="PROSITE-ProRule" id="PRU00239"/>
    </source>
</evidence>
<dbReference type="SUPFAM" id="SSF49758">
    <property type="entry name" value="Calpain large subunit, middle domain (domain III)"/>
    <property type="match status" value="1"/>
</dbReference>
<dbReference type="Gene3D" id="1.10.238.10">
    <property type="entry name" value="EF-hand"/>
    <property type="match status" value="1"/>
</dbReference>
<dbReference type="Proteomes" id="UP000472276">
    <property type="component" value="Unassembled WGS sequence"/>
</dbReference>
<dbReference type="PROSITE" id="PS50203">
    <property type="entry name" value="CALPAIN_CAT"/>
    <property type="match status" value="1"/>
</dbReference>
<keyword evidence="6" id="KW-0106">Calcium</keyword>
<feature type="active site" evidence="7 8">
    <location>
        <position position="290"/>
    </location>
</feature>
<evidence type="ECO:0000259" key="11">
    <source>
        <dbReference type="PROSITE" id="PS50222"/>
    </source>
</evidence>
<feature type="compositionally biased region" description="Basic and acidic residues" evidence="9">
    <location>
        <begin position="511"/>
        <end position="526"/>
    </location>
</feature>
<evidence type="ECO:0000259" key="10">
    <source>
        <dbReference type="PROSITE" id="PS50203"/>
    </source>
</evidence>
<dbReference type="AlphaFoldDB" id="A0AAZ1XRK7"/>
<evidence type="ECO:0000256" key="3">
    <source>
        <dbReference type="ARBA" id="ARBA00022723"/>
    </source>
</evidence>
<feature type="domain" description="Calpain catalytic" evidence="10">
    <location>
        <begin position="45"/>
        <end position="347"/>
    </location>
</feature>
<evidence type="ECO:0000256" key="9">
    <source>
        <dbReference type="SAM" id="MobiDB-lite"/>
    </source>
</evidence>
<evidence type="ECO:0000256" key="1">
    <source>
        <dbReference type="ARBA" id="ARBA00007623"/>
    </source>
</evidence>
<dbReference type="GO" id="GO:0004198">
    <property type="term" value="F:calcium-dependent cysteine-type endopeptidase activity"/>
    <property type="evidence" value="ECO:0007669"/>
    <property type="project" value="InterPro"/>
</dbReference>
<dbReference type="PANTHER" id="PTHR10183:SF302">
    <property type="entry name" value="CALPAIN-14"/>
    <property type="match status" value="1"/>
</dbReference>
<gene>
    <name evidence="12" type="primary">CAPN9</name>
</gene>
<comment type="similarity">
    <text evidence="1">Belongs to the peptidase C2 family.</text>
</comment>
<dbReference type="GO" id="GO:0005509">
    <property type="term" value="F:calcium ion binding"/>
    <property type="evidence" value="ECO:0007669"/>
    <property type="project" value="InterPro"/>
</dbReference>
<proteinExistence type="inferred from homology"/>
<evidence type="ECO:0000256" key="2">
    <source>
        <dbReference type="ARBA" id="ARBA00022670"/>
    </source>
</evidence>
<dbReference type="SMART" id="SM00054">
    <property type="entry name" value="EFh"/>
    <property type="match status" value="2"/>
</dbReference>
<feature type="active site" evidence="7 8">
    <location>
        <position position="110"/>
    </location>
</feature>
<evidence type="ECO:0000256" key="4">
    <source>
        <dbReference type="ARBA" id="ARBA00022801"/>
    </source>
</evidence>
<dbReference type="PROSITE" id="PS50222">
    <property type="entry name" value="EF_HAND_2"/>
    <property type="match status" value="1"/>
</dbReference>
<dbReference type="InterPro" id="IPR018247">
    <property type="entry name" value="EF_Hand_1_Ca_BS"/>
</dbReference>
<dbReference type="InterPro" id="IPR022682">
    <property type="entry name" value="Calpain_domain_III"/>
</dbReference>
<dbReference type="CDD" id="cd00044">
    <property type="entry name" value="CysPc"/>
    <property type="match status" value="1"/>
</dbReference>
<keyword evidence="3" id="KW-0479">Metal-binding</keyword>
<keyword evidence="4 8" id="KW-0378">Hydrolase</keyword>
<dbReference type="Pfam" id="PF01067">
    <property type="entry name" value="Calpain_III"/>
    <property type="match status" value="1"/>
</dbReference>
<dbReference type="Gene3D" id="3.90.70.10">
    <property type="entry name" value="Cysteine proteinases"/>
    <property type="match status" value="1"/>
</dbReference>
<dbReference type="SUPFAM" id="SSF47473">
    <property type="entry name" value="EF-hand"/>
    <property type="match status" value="1"/>
</dbReference>
<dbReference type="InterPro" id="IPR001300">
    <property type="entry name" value="Peptidase_C2_calpain_cat"/>
</dbReference>
<dbReference type="SUPFAM" id="SSF54001">
    <property type="entry name" value="Cysteine proteinases"/>
    <property type="match status" value="1"/>
</dbReference>
<name>A0AAZ1XRK7_OREAU</name>
<keyword evidence="13" id="KW-1185">Reference proteome</keyword>
<dbReference type="PROSITE" id="PS00018">
    <property type="entry name" value="EF_HAND_1"/>
    <property type="match status" value="1"/>
</dbReference>
<organism evidence="12 13">
    <name type="scientific">Oreochromis aureus</name>
    <name type="common">Israeli tilapia</name>
    <name type="synonym">Chromis aureus</name>
    <dbReference type="NCBI Taxonomy" id="47969"/>
    <lineage>
        <taxon>Eukaryota</taxon>
        <taxon>Metazoa</taxon>
        <taxon>Chordata</taxon>
        <taxon>Craniata</taxon>
        <taxon>Vertebrata</taxon>
        <taxon>Euteleostomi</taxon>
        <taxon>Actinopterygii</taxon>
        <taxon>Neopterygii</taxon>
        <taxon>Teleostei</taxon>
        <taxon>Neoteleostei</taxon>
        <taxon>Acanthomorphata</taxon>
        <taxon>Ovalentaria</taxon>
        <taxon>Cichlomorphae</taxon>
        <taxon>Cichliformes</taxon>
        <taxon>Cichlidae</taxon>
        <taxon>African cichlids</taxon>
        <taxon>Pseudocrenilabrinae</taxon>
        <taxon>Oreochromini</taxon>
        <taxon>Oreochromis</taxon>
    </lineage>
</organism>
<dbReference type="SMART" id="SM00720">
    <property type="entry name" value="calpain_III"/>
    <property type="match status" value="1"/>
</dbReference>